<dbReference type="HAMAP" id="MF_02120">
    <property type="entry name" value="LysA"/>
    <property type="match status" value="1"/>
</dbReference>
<feature type="binding site" evidence="5">
    <location>
        <position position="244"/>
    </location>
    <ligand>
        <name>pyridoxal 5'-phosphate</name>
        <dbReference type="ChEBI" id="CHEBI:597326"/>
    </ligand>
</feature>
<dbReference type="InterPro" id="IPR002986">
    <property type="entry name" value="DAP_deCOOHase_LysA"/>
</dbReference>
<keyword evidence="5" id="KW-0028">Amino-acid biosynthesis</keyword>
<accession>A0ABW0M4B6</accession>
<evidence type="ECO:0000256" key="7">
    <source>
        <dbReference type="RuleBase" id="RU003738"/>
    </source>
</evidence>
<comment type="subunit">
    <text evidence="5">Homodimer.</text>
</comment>
<protein>
    <recommendedName>
        <fullName evidence="5 6">Diaminopimelate decarboxylase</fullName>
        <shortName evidence="5">DAP decarboxylase</shortName>
        <shortName evidence="5">DAPDC</shortName>
        <ecNumber evidence="5 6">4.1.1.20</ecNumber>
    </recommendedName>
</protein>
<evidence type="ECO:0000313" key="10">
    <source>
        <dbReference type="EMBL" id="MFC5472995.1"/>
    </source>
</evidence>
<name>A0ABW0M4B6_9BURK</name>
<dbReference type="EMBL" id="JBHSMT010000008">
    <property type="protein sequence ID" value="MFC5472995.1"/>
    <property type="molecule type" value="Genomic_DNA"/>
</dbReference>
<evidence type="ECO:0000259" key="8">
    <source>
        <dbReference type="Pfam" id="PF00278"/>
    </source>
</evidence>
<comment type="function">
    <text evidence="5">Specifically catalyzes the decarboxylation of meso-diaminopimelate (meso-DAP) to L-lysine.</text>
</comment>
<evidence type="ECO:0000256" key="6">
    <source>
        <dbReference type="NCBIfam" id="TIGR01048"/>
    </source>
</evidence>
<dbReference type="SUPFAM" id="SSF50621">
    <property type="entry name" value="Alanine racemase C-terminal domain-like"/>
    <property type="match status" value="1"/>
</dbReference>
<reference evidence="11" key="1">
    <citation type="journal article" date="2019" name="Int. J. Syst. Evol. Microbiol.">
        <title>The Global Catalogue of Microorganisms (GCM) 10K type strain sequencing project: providing services to taxonomists for standard genome sequencing and annotation.</title>
        <authorList>
            <consortium name="The Broad Institute Genomics Platform"/>
            <consortium name="The Broad Institute Genome Sequencing Center for Infectious Disease"/>
            <person name="Wu L."/>
            <person name="Ma J."/>
        </authorList>
    </citation>
    <scope>NUCLEOTIDE SEQUENCE [LARGE SCALE GENOMIC DNA]</scope>
    <source>
        <strain evidence="11">JCM 17066</strain>
    </source>
</reference>
<dbReference type="NCBIfam" id="TIGR01048">
    <property type="entry name" value="lysA"/>
    <property type="match status" value="1"/>
</dbReference>
<comment type="pathway">
    <text evidence="5 7">Amino-acid biosynthesis; L-lysine biosynthesis via DAP pathway; L-lysine from DL-2,6-diaminopimelate: step 1/1.</text>
</comment>
<keyword evidence="2 5" id="KW-0210">Decarboxylase</keyword>
<dbReference type="PANTHER" id="PTHR43727">
    <property type="entry name" value="DIAMINOPIMELATE DECARBOXYLASE"/>
    <property type="match status" value="1"/>
</dbReference>
<evidence type="ECO:0000256" key="2">
    <source>
        <dbReference type="ARBA" id="ARBA00022793"/>
    </source>
</evidence>
<feature type="binding site" evidence="5">
    <location>
        <position position="383"/>
    </location>
    <ligand>
        <name>pyridoxal 5'-phosphate</name>
        <dbReference type="ChEBI" id="CHEBI:597326"/>
    </ligand>
</feature>
<dbReference type="GO" id="GO:0008836">
    <property type="term" value="F:diaminopimelate decarboxylase activity"/>
    <property type="evidence" value="ECO:0007669"/>
    <property type="project" value="UniProtKB-EC"/>
</dbReference>
<dbReference type="SUPFAM" id="SSF51419">
    <property type="entry name" value="PLP-binding barrel"/>
    <property type="match status" value="1"/>
</dbReference>
<dbReference type="InterPro" id="IPR009006">
    <property type="entry name" value="Ala_racemase/Decarboxylase_C"/>
</dbReference>
<feature type="binding site" evidence="5">
    <location>
        <begin position="286"/>
        <end position="289"/>
    </location>
    <ligand>
        <name>pyridoxal 5'-phosphate</name>
        <dbReference type="ChEBI" id="CHEBI:597326"/>
    </ligand>
</feature>
<evidence type="ECO:0000256" key="1">
    <source>
        <dbReference type="ARBA" id="ARBA00001933"/>
    </source>
</evidence>
<comment type="cofactor">
    <cofactor evidence="1 5 7">
        <name>pyridoxal 5'-phosphate</name>
        <dbReference type="ChEBI" id="CHEBI:597326"/>
    </cofactor>
</comment>
<keyword evidence="4 5" id="KW-0456">Lyase</keyword>
<feature type="domain" description="Orn/DAP/Arg decarboxylase 2 C-terminal" evidence="8">
    <location>
        <begin position="30"/>
        <end position="381"/>
    </location>
</feature>
<feature type="binding site" evidence="5">
    <location>
        <position position="329"/>
    </location>
    <ligand>
        <name>substrate</name>
    </ligand>
</feature>
<comment type="similarity">
    <text evidence="5">Belongs to the Orn/Lys/Arg decarboxylase class-II family. LysA subfamily.</text>
</comment>
<feature type="binding site" evidence="5">
    <location>
        <position position="383"/>
    </location>
    <ligand>
        <name>substrate</name>
    </ligand>
</feature>
<dbReference type="InterPro" id="IPR029066">
    <property type="entry name" value="PLP-binding_barrel"/>
</dbReference>
<sequence length="427" mass="46411">MSYFSYKNGVLHAENVALSAIAQQFGSPTYVYSKAALVEHFSAYHDTCKLHGRDDTGAMICYSVKSNSNLAVLQLLNQLGSGFDIVSGGELLRVIAAGGDPRKVIFSGVGKSRDEMRLALSHDIFCFNVESIPELHRLNEVAGAMGKRAAISLRVNPNVDAKTHPYISTGLKENKFGVAYDEALACYRTAASLPHIEVVGIDCHIGSQLLDDAPLLEALDKVIELIDQLHSEGIQLHHLDIGGGIGITYDDEKPVAITDYLGRLFARVDAWRQQKYQGAPIKVMFEPGRSIVGNAGILLTEVQYLKHSAAKNFAVVDAAMNDLMRPAMYEAWHGVQAVLQRPTASQTYDVVGPVCESGDWLARSRSLAIEQGDLLAIMSAGAYGMTMASNYNTRGRAAEVMVDGDQAHLIRKRENPGDLFALESTLA</sequence>
<evidence type="ECO:0000256" key="3">
    <source>
        <dbReference type="ARBA" id="ARBA00022898"/>
    </source>
</evidence>
<dbReference type="PRINTS" id="PR01181">
    <property type="entry name" value="DAPDCRBXLASE"/>
</dbReference>
<dbReference type="InterPro" id="IPR022643">
    <property type="entry name" value="De-COase2_C"/>
</dbReference>
<dbReference type="RefSeq" id="WP_378994995.1">
    <property type="nucleotide sequence ID" value="NZ_JBHSMT010000008.1"/>
</dbReference>
<feature type="binding site" evidence="5">
    <location>
        <position position="325"/>
    </location>
    <ligand>
        <name>substrate</name>
    </ligand>
</feature>
<dbReference type="InterPro" id="IPR000183">
    <property type="entry name" value="Orn/DAP/Arg_de-COase"/>
</dbReference>
<feature type="domain" description="Orn/DAP/Arg decarboxylase 2 N-terminal" evidence="9">
    <location>
        <begin position="58"/>
        <end position="292"/>
    </location>
</feature>
<comment type="catalytic activity">
    <reaction evidence="5 7">
        <text>meso-2,6-diaminopimelate + H(+) = L-lysine + CO2</text>
        <dbReference type="Rhea" id="RHEA:15101"/>
        <dbReference type="ChEBI" id="CHEBI:15378"/>
        <dbReference type="ChEBI" id="CHEBI:16526"/>
        <dbReference type="ChEBI" id="CHEBI:32551"/>
        <dbReference type="ChEBI" id="CHEBI:57791"/>
        <dbReference type="EC" id="4.1.1.20"/>
    </reaction>
</comment>
<feature type="binding site" evidence="5">
    <location>
        <position position="289"/>
    </location>
    <ligand>
        <name>substrate</name>
    </ligand>
</feature>
<dbReference type="Pfam" id="PF00278">
    <property type="entry name" value="Orn_DAP_Arg_deC"/>
    <property type="match status" value="1"/>
</dbReference>
<dbReference type="EC" id="4.1.1.20" evidence="5 6"/>
<keyword evidence="11" id="KW-1185">Reference proteome</keyword>
<comment type="caution">
    <text evidence="10">The sequence shown here is derived from an EMBL/GenBank/DDBJ whole genome shotgun (WGS) entry which is preliminary data.</text>
</comment>
<dbReference type="PRINTS" id="PR01179">
    <property type="entry name" value="ODADCRBXLASE"/>
</dbReference>
<evidence type="ECO:0000256" key="5">
    <source>
        <dbReference type="HAMAP-Rule" id="MF_02120"/>
    </source>
</evidence>
<dbReference type="Proteomes" id="UP001596045">
    <property type="component" value="Unassembled WGS sequence"/>
</dbReference>
<keyword evidence="3 5" id="KW-0663">Pyridoxal phosphate</keyword>
<dbReference type="CDD" id="cd06828">
    <property type="entry name" value="PLPDE_III_DapDC"/>
    <property type="match status" value="1"/>
</dbReference>
<evidence type="ECO:0000313" key="11">
    <source>
        <dbReference type="Proteomes" id="UP001596045"/>
    </source>
</evidence>
<feature type="modified residue" description="N6-(pyridoxal phosphate)lysine" evidence="5">
    <location>
        <position position="65"/>
    </location>
</feature>
<dbReference type="Gene3D" id="3.20.20.10">
    <property type="entry name" value="Alanine racemase"/>
    <property type="match status" value="1"/>
</dbReference>
<feature type="binding site" evidence="5">
    <location>
        <position position="356"/>
    </location>
    <ligand>
        <name>substrate</name>
    </ligand>
</feature>
<evidence type="ECO:0000256" key="4">
    <source>
        <dbReference type="ARBA" id="ARBA00023239"/>
    </source>
</evidence>
<dbReference type="PANTHER" id="PTHR43727:SF2">
    <property type="entry name" value="GROUP IV DECARBOXYLASE"/>
    <property type="match status" value="1"/>
</dbReference>
<gene>
    <name evidence="5 10" type="primary">lysA</name>
    <name evidence="10" type="ORF">ACFPM8_03395</name>
</gene>
<dbReference type="Pfam" id="PF02784">
    <property type="entry name" value="Orn_Arg_deC_N"/>
    <property type="match status" value="1"/>
</dbReference>
<evidence type="ECO:0000259" key="9">
    <source>
        <dbReference type="Pfam" id="PF02784"/>
    </source>
</evidence>
<dbReference type="InterPro" id="IPR022644">
    <property type="entry name" value="De-COase2_N"/>
</dbReference>
<keyword evidence="5 7" id="KW-0457">Lysine biosynthesis</keyword>
<proteinExistence type="inferred from homology"/>
<dbReference type="Gene3D" id="2.40.37.10">
    <property type="entry name" value="Lyase, Ornithine Decarboxylase, Chain A, domain 1"/>
    <property type="match status" value="1"/>
</dbReference>
<organism evidence="10 11">
    <name type="scientific">Paraherbaspirillum soli</name>
    <dbReference type="NCBI Taxonomy" id="631222"/>
    <lineage>
        <taxon>Bacteria</taxon>
        <taxon>Pseudomonadati</taxon>
        <taxon>Pseudomonadota</taxon>
        <taxon>Betaproteobacteria</taxon>
        <taxon>Burkholderiales</taxon>
        <taxon>Oxalobacteraceae</taxon>
        <taxon>Paraherbaspirillum</taxon>
    </lineage>
</organism>